<dbReference type="InterPro" id="IPR025916">
    <property type="entry name" value="YdjO"/>
</dbReference>
<gene>
    <name evidence="1" type="ORF">KIS1582_2948</name>
</gene>
<dbReference type="Proteomes" id="UP000465778">
    <property type="component" value="Unassembled WGS sequence"/>
</dbReference>
<accession>A0A800MVI1</accession>
<protein>
    <submittedName>
        <fullName evidence="1">Uncharacterized protein</fullName>
    </submittedName>
</protein>
<sequence>MLDTEVYSCNSCNGWMRKDFASSDLKCPLCGDETTAEMRELPQIL</sequence>
<dbReference type="EMBL" id="VDEM01000035">
    <property type="protein sequence ID" value="KAF0823227.1"/>
    <property type="molecule type" value="Genomic_DNA"/>
</dbReference>
<evidence type="ECO:0000313" key="1">
    <source>
        <dbReference type="EMBL" id="KAF0823227.1"/>
    </source>
</evidence>
<proteinExistence type="predicted"/>
<organism evidence="1 2">
    <name type="scientific">Cytobacillus firmus</name>
    <name type="common">Bacillus firmus</name>
    <dbReference type="NCBI Taxonomy" id="1399"/>
    <lineage>
        <taxon>Bacteria</taxon>
        <taxon>Bacillati</taxon>
        <taxon>Bacillota</taxon>
        <taxon>Bacilli</taxon>
        <taxon>Bacillales</taxon>
        <taxon>Bacillaceae</taxon>
        <taxon>Cytobacillus</taxon>
    </lineage>
</organism>
<dbReference type="AlphaFoldDB" id="A0A800MVI1"/>
<reference evidence="1 2" key="1">
    <citation type="journal article" date="2020" name="G3 (Bethesda)">
        <title>Whole Genome Sequencing and Comparative Genomics of Two Nematicidal Bacillus Strains Reveals a Wide Range of Possible Virulence Factors.</title>
        <authorList>
            <person name="Susic N."/>
            <person name="Janezic S."/>
            <person name="Rupnik M."/>
            <person name="Geric Stare B."/>
        </authorList>
    </citation>
    <scope>NUCLEOTIDE SEQUENCE [LARGE SCALE GENOMIC DNA]</scope>
    <source>
        <strain evidence="1 2">I-1582</strain>
    </source>
</reference>
<comment type="caution">
    <text evidence="1">The sequence shown here is derived from an EMBL/GenBank/DDBJ whole genome shotgun (WGS) entry which is preliminary data.</text>
</comment>
<name>A0A800MVI1_CYTFI</name>
<evidence type="ECO:0000313" key="2">
    <source>
        <dbReference type="Proteomes" id="UP000465778"/>
    </source>
</evidence>
<dbReference type="Pfam" id="PF14169">
    <property type="entry name" value="YdjO"/>
    <property type="match status" value="1"/>
</dbReference>